<dbReference type="AlphaFoldDB" id="A0A6J7DZU4"/>
<dbReference type="EMBL" id="CAFBLJ010000072">
    <property type="protein sequence ID" value="CAB4876186.1"/>
    <property type="molecule type" value="Genomic_DNA"/>
</dbReference>
<proteinExistence type="predicted"/>
<reference evidence="1" key="1">
    <citation type="submission" date="2020-05" db="EMBL/GenBank/DDBJ databases">
        <authorList>
            <person name="Chiriac C."/>
            <person name="Salcher M."/>
            <person name="Ghai R."/>
            <person name="Kavagutti S V."/>
        </authorList>
    </citation>
    <scope>NUCLEOTIDE SEQUENCE</scope>
</reference>
<accession>A0A6J7DZU4</accession>
<sequence length="217" mass="24687">MNCTRRDNNFCCRNKRAIGKYDPHCLVVLNSNAINKHITDNLHLRTLTSSIQVDICRRYSMTILIARQHRRTDIATHCSKWIRTSMPQPPFGSADFKERCTDSRRGTNISLSQRDFYSSKIRLNITPRPTSATEVALPRVVVLNFAPQSDHCIDCRRTAHSPSTRIFTALLSDDALGYEIGPTTTRFFECGKKRFAINSCRSLANGDIGSSLKDKYR</sequence>
<organism evidence="1">
    <name type="scientific">freshwater metagenome</name>
    <dbReference type="NCBI Taxonomy" id="449393"/>
    <lineage>
        <taxon>unclassified sequences</taxon>
        <taxon>metagenomes</taxon>
        <taxon>ecological metagenomes</taxon>
    </lineage>
</organism>
<evidence type="ECO:0000313" key="1">
    <source>
        <dbReference type="EMBL" id="CAB4876186.1"/>
    </source>
</evidence>
<protein>
    <submittedName>
        <fullName evidence="1">Unannotated protein</fullName>
    </submittedName>
</protein>
<gene>
    <name evidence="1" type="ORF">UFOPK3304_01283</name>
</gene>
<name>A0A6J7DZU4_9ZZZZ</name>